<protein>
    <submittedName>
        <fullName evidence="3">DNA polymerase IV (DinB)</fullName>
    </submittedName>
</protein>
<dbReference type="PROSITE" id="PS50173">
    <property type="entry name" value="UMUC"/>
    <property type="match status" value="1"/>
</dbReference>
<dbReference type="Gene3D" id="1.10.150.20">
    <property type="entry name" value="5' to 3' exonuclease, C-terminal subdomain"/>
    <property type="match status" value="1"/>
</dbReference>
<dbReference type="AlphaFoldDB" id="N9V1Q2"/>
<dbReference type="GO" id="GO:0006281">
    <property type="term" value="P:DNA repair"/>
    <property type="evidence" value="ECO:0007669"/>
    <property type="project" value="InterPro"/>
</dbReference>
<gene>
    <name evidence="3" type="ORF">MAU_0190</name>
</gene>
<dbReference type="Pfam" id="PF00817">
    <property type="entry name" value="IMS"/>
    <property type="match status" value="1"/>
</dbReference>
<dbReference type="PANTHER" id="PTHR11076">
    <property type="entry name" value="DNA REPAIR POLYMERASE UMUC / TRANSFERASE FAMILY MEMBER"/>
    <property type="match status" value="1"/>
</dbReference>
<organism evidence="3 4">
    <name type="scientific">Metamycoplasma auris 15026</name>
    <dbReference type="NCBI Taxonomy" id="1188233"/>
    <lineage>
        <taxon>Bacteria</taxon>
        <taxon>Bacillati</taxon>
        <taxon>Mycoplasmatota</taxon>
        <taxon>Mycoplasmoidales</taxon>
        <taxon>Metamycoplasmataceae</taxon>
        <taxon>Metamycoplasma</taxon>
    </lineage>
</organism>
<dbReference type="Pfam" id="PF11799">
    <property type="entry name" value="IMS_C"/>
    <property type="match status" value="1"/>
</dbReference>
<dbReference type="InterPro" id="IPR017961">
    <property type="entry name" value="DNA_pol_Y-fam_little_finger"/>
</dbReference>
<dbReference type="PATRIC" id="fig|1188233.3.peg.19"/>
<dbReference type="InterPro" id="IPR022880">
    <property type="entry name" value="DNApol_IV"/>
</dbReference>
<reference evidence="3 4" key="1">
    <citation type="journal article" date="2013" name="Genome Announc.">
        <title>Draft Genome Sequences of Mycoplasma auris and Mycoplasma yeatsii, Two Species of the Ear Canal of Caprinae.</title>
        <authorList>
            <person name="Dordet-Frisoni E."/>
            <person name="Baranowski E."/>
            <person name="Barre A."/>
            <person name="Blanchard A."/>
            <person name="Breton M."/>
            <person name="Couture C."/>
            <person name="Dupuy V."/>
            <person name="Gaurivaud P."/>
            <person name="Jacob D."/>
            <person name="Lemaitre C."/>
            <person name="Manso-Silvan L."/>
            <person name="Nikolski M."/>
            <person name="Nouvel L.X."/>
            <person name="Poumarat F."/>
            <person name="Sirand-Pugnet P."/>
            <person name="Thebault P."/>
            <person name="Theil S."/>
            <person name="Thiaucourt F."/>
            <person name="Citti C."/>
            <person name="Tardy F."/>
        </authorList>
    </citation>
    <scope>NUCLEOTIDE SEQUENCE [LARGE SCALE GENOMIC DNA]</scope>
    <source>
        <strain evidence="3 4">15026</strain>
    </source>
</reference>
<dbReference type="Proteomes" id="UP000013131">
    <property type="component" value="Unassembled WGS sequence"/>
</dbReference>
<comment type="similarity">
    <text evidence="1">Belongs to the DNA polymerase type-Y family.</text>
</comment>
<comment type="caution">
    <text evidence="3">The sequence shown here is derived from an EMBL/GenBank/DDBJ whole genome shotgun (WGS) entry which is preliminary data.</text>
</comment>
<dbReference type="SUPFAM" id="SSF56672">
    <property type="entry name" value="DNA/RNA polymerases"/>
    <property type="match status" value="1"/>
</dbReference>
<dbReference type="OrthoDB" id="9808813at2"/>
<evidence type="ECO:0000259" key="2">
    <source>
        <dbReference type="PROSITE" id="PS50173"/>
    </source>
</evidence>
<feature type="domain" description="UmuC" evidence="2">
    <location>
        <begin position="5"/>
        <end position="186"/>
    </location>
</feature>
<proteinExistence type="inferred from homology"/>
<keyword evidence="4" id="KW-1185">Reference proteome</keyword>
<dbReference type="EMBL" id="AORI01000001">
    <property type="protein sequence ID" value="ENY69307.1"/>
    <property type="molecule type" value="Genomic_DNA"/>
</dbReference>
<dbReference type="SUPFAM" id="SSF100879">
    <property type="entry name" value="Lesion bypass DNA polymerase (Y-family), little finger domain"/>
    <property type="match status" value="1"/>
</dbReference>
<dbReference type="GO" id="GO:0003887">
    <property type="term" value="F:DNA-directed DNA polymerase activity"/>
    <property type="evidence" value="ECO:0007669"/>
    <property type="project" value="InterPro"/>
</dbReference>
<dbReference type="GO" id="GO:0009432">
    <property type="term" value="P:SOS response"/>
    <property type="evidence" value="ECO:0007669"/>
    <property type="project" value="TreeGrafter"/>
</dbReference>
<name>N9V1Q2_9BACT</name>
<dbReference type="STRING" id="1188233.MAU_0190"/>
<dbReference type="Gene3D" id="3.30.1490.100">
    <property type="entry name" value="DNA polymerase, Y-family, little finger domain"/>
    <property type="match status" value="1"/>
</dbReference>
<dbReference type="GO" id="GO:0005829">
    <property type="term" value="C:cytosol"/>
    <property type="evidence" value="ECO:0007669"/>
    <property type="project" value="TreeGrafter"/>
</dbReference>
<dbReference type="InterPro" id="IPR043502">
    <property type="entry name" value="DNA/RNA_pol_sf"/>
</dbReference>
<dbReference type="InterPro" id="IPR001126">
    <property type="entry name" value="UmuC"/>
</dbReference>
<evidence type="ECO:0000256" key="1">
    <source>
        <dbReference type="ARBA" id="ARBA00010945"/>
    </source>
</evidence>
<dbReference type="GO" id="GO:0003684">
    <property type="term" value="F:damaged DNA binding"/>
    <property type="evidence" value="ECO:0007669"/>
    <property type="project" value="InterPro"/>
</dbReference>
<evidence type="ECO:0000313" key="3">
    <source>
        <dbReference type="EMBL" id="ENY69307.1"/>
    </source>
</evidence>
<dbReference type="Gene3D" id="3.40.1170.60">
    <property type="match status" value="1"/>
</dbReference>
<dbReference type="CDD" id="cd03586">
    <property type="entry name" value="PolY_Pol_IV_kappa"/>
    <property type="match status" value="1"/>
</dbReference>
<dbReference type="eggNOG" id="COG0389">
    <property type="taxonomic scope" value="Bacteria"/>
</dbReference>
<dbReference type="InterPro" id="IPR036775">
    <property type="entry name" value="DNA_pol_Y-fam_lit_finger_sf"/>
</dbReference>
<dbReference type="InterPro" id="IPR043128">
    <property type="entry name" value="Rev_trsase/Diguanyl_cyclase"/>
</dbReference>
<dbReference type="InterPro" id="IPR050116">
    <property type="entry name" value="DNA_polymerase-Y"/>
</dbReference>
<evidence type="ECO:0000313" key="4">
    <source>
        <dbReference type="Proteomes" id="UP000013131"/>
    </source>
</evidence>
<dbReference type="PANTHER" id="PTHR11076:SF33">
    <property type="entry name" value="DNA POLYMERASE KAPPA"/>
    <property type="match status" value="1"/>
</dbReference>
<accession>N9V1Q2</accession>
<dbReference type="RefSeq" id="WP_004423024.1">
    <property type="nucleotide sequence ID" value="NZ_AORI01000001.1"/>
</dbReference>
<dbReference type="Gene3D" id="3.30.70.270">
    <property type="match status" value="1"/>
</dbReference>
<sequence>MAKIIFHIDMDSFFVSCERSKNESLNNKPVVIASNSRRAIVTAMSYEVKNQGFKVGDPFYKIKDKIANLVVIEPHYELYSLMSKKIFKFIQDFFSSKIEIYSIDECYIDVTDEVKKFHSPIEMAKEIQNKILEIFKMPCSIGISYTKFLAKMSTNKAKPFGILETTKKDIKNNFYNLPVNKIFGVGKAIAPKLIHSNINTYEDLINCENDLLLRSIFGKNYYLFIKDLKGENTKEHILVSDIKSISNSKTFMSEDYDDLNVLLNELRAITINISQRAKDLNLEGKEIAVSIRNQERIWIHKSKKMAALTNDFDTLFKYVSSLFISMWDDNKIRGLGVALNTLVSIFDDNNSLDLFANQSKNLVEKIISENNFAIGKNTLKTLDQYKKEINENVENIKFLRKNTKSYNKKLNLEDEWE</sequence>
<dbReference type="GO" id="GO:0042276">
    <property type="term" value="P:error-prone translesion synthesis"/>
    <property type="evidence" value="ECO:0007669"/>
    <property type="project" value="TreeGrafter"/>
</dbReference>